<dbReference type="RefSeq" id="WP_079543680.1">
    <property type="nucleotide sequence ID" value="NZ_LT670844.1"/>
</dbReference>
<sequence length="592" mass="65510">MVERLKPVDVVTIGVGLTGSLAALELAKAGLKVVGLERGAPRHTVPDFQSPTIHDELRFSIRKGMMQDNVKEAVTFRNSSDQTALPVRRWESFLPGTGLGGSFVHWNGQSFRFQIADFIYKKHLEQRYGKKFLEACGPELTIQDWGVTYEELEPYYDRFEYLLGVSGKAGNIKGQIQPGGNPFEAPRAREYPNPPMKEPYFGALFRKGATDLGYHPYPQPSSNLSQPYINPEGLSLQQCVFCGFCERYACEHFAKASPQTVILPALLNRSNYELRTNCQVLRINLDSTRKKATGVTYSDASGTEYEQPADLVLITAFPLNNVRMLLLSGIGKPYDPKTGEGVVGRNYTYQTIGGPTVFMDEGININAFMASGSAGTMIDDFSGDNFDHSQLGFIGGQYVGAIMTGGRPIEFHPTPPGTPTWGLDWKRAVVRHYNHTVVINQHGTSTASRLNYLDLDPTYKDAWGQPLLRMTFDFPDNDIRMSQYIADKVVEIGRAMGGKTVVRGGTTRPYTTTVYQTTHCAGGAVMGDDPKTSVVNRYLQCWDVHNVFSIGGSAFPQNGTYNYSVTIGALTYWALDAIKNRYLKSPGPLVQA</sequence>
<dbReference type="OrthoDB" id="9798604at2"/>
<dbReference type="Gene3D" id="3.50.50.60">
    <property type="entry name" value="FAD/NAD(P)-binding domain"/>
    <property type="match status" value="2"/>
</dbReference>
<protein>
    <submittedName>
        <fullName evidence="7">Gluconate 2-dehydrogenase alpha chain</fullName>
    </submittedName>
</protein>
<dbReference type="AlphaFoldDB" id="A0A1M7CJ52"/>
<evidence type="ECO:0000256" key="2">
    <source>
        <dbReference type="ARBA" id="ARBA00022630"/>
    </source>
</evidence>
<dbReference type="InterPro" id="IPR000172">
    <property type="entry name" value="GMC_OxRdtase_N"/>
</dbReference>
<name>A0A1M7CJ52_9BRAD</name>
<dbReference type="SUPFAM" id="SSF54373">
    <property type="entry name" value="FAD-linked reductases, C-terminal domain"/>
    <property type="match status" value="1"/>
</dbReference>
<organism evidence="7 8">
    <name type="scientific">Bradyrhizobium lablabi</name>
    <dbReference type="NCBI Taxonomy" id="722472"/>
    <lineage>
        <taxon>Bacteria</taxon>
        <taxon>Pseudomonadati</taxon>
        <taxon>Pseudomonadota</taxon>
        <taxon>Alphaproteobacteria</taxon>
        <taxon>Hyphomicrobiales</taxon>
        <taxon>Nitrobacteraceae</taxon>
        <taxon>Bradyrhizobium</taxon>
    </lineage>
</organism>
<gene>
    <name evidence="7" type="ORF">SAMN05444159_6504</name>
</gene>
<dbReference type="Pfam" id="PF05199">
    <property type="entry name" value="GMC_oxred_C"/>
    <property type="match status" value="1"/>
</dbReference>
<dbReference type="Proteomes" id="UP000189935">
    <property type="component" value="Chromosome I"/>
</dbReference>
<evidence type="ECO:0000313" key="7">
    <source>
        <dbReference type="EMBL" id="SHL67302.1"/>
    </source>
</evidence>
<dbReference type="SUPFAM" id="SSF51905">
    <property type="entry name" value="FAD/NAD(P)-binding domain"/>
    <property type="match status" value="1"/>
</dbReference>
<keyword evidence="4" id="KW-0560">Oxidoreductase</keyword>
<proteinExistence type="inferred from homology"/>
<dbReference type="Pfam" id="PF00732">
    <property type="entry name" value="GMC_oxred_N"/>
    <property type="match status" value="1"/>
</dbReference>
<keyword evidence="3" id="KW-0274">FAD</keyword>
<keyword evidence="2" id="KW-0285">Flavoprotein</keyword>
<evidence type="ECO:0000256" key="4">
    <source>
        <dbReference type="ARBA" id="ARBA00023002"/>
    </source>
</evidence>
<dbReference type="PRINTS" id="PR00420">
    <property type="entry name" value="RNGMNOXGNASE"/>
</dbReference>
<comment type="similarity">
    <text evidence="1">Belongs to the GMC oxidoreductase family.</text>
</comment>
<dbReference type="GO" id="GO:0016614">
    <property type="term" value="F:oxidoreductase activity, acting on CH-OH group of donors"/>
    <property type="evidence" value="ECO:0007669"/>
    <property type="project" value="InterPro"/>
</dbReference>
<evidence type="ECO:0000259" key="6">
    <source>
        <dbReference type="Pfam" id="PF05199"/>
    </source>
</evidence>
<evidence type="ECO:0000313" key="8">
    <source>
        <dbReference type="Proteomes" id="UP000189935"/>
    </source>
</evidence>
<evidence type="ECO:0000259" key="5">
    <source>
        <dbReference type="Pfam" id="PF00732"/>
    </source>
</evidence>
<feature type="domain" description="Glucose-methanol-choline oxidoreductase C-terminal" evidence="6">
    <location>
        <begin position="448"/>
        <end position="570"/>
    </location>
</feature>
<reference evidence="7 8" key="1">
    <citation type="submission" date="2016-11" db="EMBL/GenBank/DDBJ databases">
        <authorList>
            <person name="Jaros S."/>
            <person name="Januszkiewicz K."/>
            <person name="Wedrychowicz H."/>
        </authorList>
    </citation>
    <scope>NUCLEOTIDE SEQUENCE [LARGE SCALE GENOMIC DNA]</scope>
    <source>
        <strain evidence="7 8">GAS499</strain>
    </source>
</reference>
<accession>A0A1M7CJ52</accession>
<dbReference type="EMBL" id="LT670844">
    <property type="protein sequence ID" value="SHL67302.1"/>
    <property type="molecule type" value="Genomic_DNA"/>
</dbReference>
<dbReference type="PANTHER" id="PTHR46056">
    <property type="entry name" value="LONG-CHAIN-ALCOHOL OXIDASE"/>
    <property type="match status" value="1"/>
</dbReference>
<evidence type="ECO:0000256" key="3">
    <source>
        <dbReference type="ARBA" id="ARBA00022827"/>
    </source>
</evidence>
<evidence type="ECO:0000256" key="1">
    <source>
        <dbReference type="ARBA" id="ARBA00010790"/>
    </source>
</evidence>
<dbReference type="InterPro" id="IPR007867">
    <property type="entry name" value="GMC_OxRtase_C"/>
</dbReference>
<dbReference type="PANTHER" id="PTHR46056:SF12">
    <property type="entry name" value="LONG-CHAIN-ALCOHOL OXIDASE"/>
    <property type="match status" value="1"/>
</dbReference>
<feature type="domain" description="Glucose-methanol-choline oxidoreductase N-terminal" evidence="5">
    <location>
        <begin position="237"/>
        <end position="348"/>
    </location>
</feature>
<dbReference type="InterPro" id="IPR036188">
    <property type="entry name" value="FAD/NAD-bd_sf"/>
</dbReference>
<dbReference type="GO" id="GO:0050660">
    <property type="term" value="F:flavin adenine dinucleotide binding"/>
    <property type="evidence" value="ECO:0007669"/>
    <property type="project" value="InterPro"/>
</dbReference>